<name>A0A0Q0AEF7_PSESX</name>
<dbReference type="RefSeq" id="WP_057457216.1">
    <property type="nucleotide sequence ID" value="NZ_LJRH01000102.1"/>
</dbReference>
<dbReference type="InterPro" id="IPR009081">
    <property type="entry name" value="PP-bd_ACP"/>
</dbReference>
<dbReference type="InterPro" id="IPR036736">
    <property type="entry name" value="ACP-like_sf"/>
</dbReference>
<dbReference type="EMBL" id="RBTH01000222">
    <property type="protein sequence ID" value="RMT44864.1"/>
    <property type="molecule type" value="Genomic_DNA"/>
</dbReference>
<dbReference type="Gene3D" id="1.10.1200.10">
    <property type="entry name" value="ACP-like"/>
    <property type="match status" value="1"/>
</dbReference>
<accession>A0A0Q0AEF7</accession>
<evidence type="ECO:0000313" key="2">
    <source>
        <dbReference type="Proteomes" id="UP000268096"/>
    </source>
</evidence>
<comment type="caution">
    <text evidence="1">The sequence shown here is derived from an EMBL/GenBank/DDBJ whole genome shotgun (WGS) entry which is preliminary data.</text>
</comment>
<dbReference type="AlphaFoldDB" id="A0A0Q0AEF7"/>
<proteinExistence type="predicted"/>
<dbReference type="Pfam" id="PF00550">
    <property type="entry name" value="PP-binding"/>
    <property type="match status" value="1"/>
</dbReference>
<protein>
    <submittedName>
        <fullName evidence="1">Uncharacterized protein</fullName>
    </submittedName>
</protein>
<evidence type="ECO:0000313" key="1">
    <source>
        <dbReference type="EMBL" id="RMT44864.1"/>
    </source>
</evidence>
<dbReference type="Proteomes" id="UP000268096">
    <property type="component" value="Unassembled WGS sequence"/>
</dbReference>
<reference evidence="1 2" key="1">
    <citation type="submission" date="2018-08" db="EMBL/GenBank/DDBJ databases">
        <title>Recombination of ecologically and evolutionarily significant loci maintains genetic cohesion in the Pseudomonas syringae species complex.</title>
        <authorList>
            <person name="Dillon M."/>
            <person name="Thakur S."/>
            <person name="Almeida R.N.D."/>
            <person name="Weir B.S."/>
            <person name="Guttman D.S."/>
        </authorList>
    </citation>
    <scope>NUCLEOTIDE SEQUENCE [LARGE SCALE GENOMIC DNA]</scope>
    <source>
        <strain evidence="1 2">ICMP 16926</strain>
    </source>
</reference>
<organism evidence="1 2">
    <name type="scientific">Pseudomonas syringae pv. solidagae</name>
    <dbReference type="NCBI Taxonomy" id="264458"/>
    <lineage>
        <taxon>Bacteria</taxon>
        <taxon>Pseudomonadati</taxon>
        <taxon>Pseudomonadota</taxon>
        <taxon>Gammaproteobacteria</taxon>
        <taxon>Pseudomonadales</taxon>
        <taxon>Pseudomonadaceae</taxon>
        <taxon>Pseudomonas</taxon>
        <taxon>Pseudomonas syringae</taxon>
    </lineage>
</organism>
<sequence length="81" mass="9431">MKEKIKSYLTQNFLFEFDEDITEQDDLIKLGLIDSVGYIQLISFLKKEFGVVFTQEDMMGNVLVSIQNMVEFVEKRATATR</sequence>
<gene>
    <name evidence="1" type="ORF">ALP48_03545</name>
</gene>
<dbReference type="SUPFAM" id="SSF47336">
    <property type="entry name" value="ACP-like"/>
    <property type="match status" value="1"/>
</dbReference>